<sequence length="444" mass="48169">MEPNADSQAPPPVASPPPSRGSGPRSSTAAADERPAKKPKTGAGPRGSQKPAARSPPPAPPPDAVPTSSALLTARLKKEMREIWAAERAAQPSAARLTATTTTASSSSSKVAAVVPPFKVGTLEMYRRFPQAYDLLMQHHNCSAVQAALLHDIIGRIDGTASWSPSEGVGEKQRPWIRVADFGCGTGRIETMVAQHRAVQAIYAYDNEVAMLKQCLLNTVRSAAQSTHYSSVSLCPVATTVAPSSAPLQPIELCADTNDKSGMARDMSKGAATSSAEAELQLCVRPVPFQAIRDGFLAATHHPRCSLMVCAWSLSYVMRMQWGEDHWHAAVDAVVQAMVDHLDTSRSAAALVVLETLGNGSTEPTRQNTYTQRLEDHFGFTRTWVRTDYEFATRADAERMVRFFFGERMLPKLTMDADGVRCRLMECTGIWTLWKARQQCSGDS</sequence>
<protein>
    <recommendedName>
        <fullName evidence="4">Methyltransferase domain-containing protein</fullName>
    </recommendedName>
</protein>
<dbReference type="Proteomes" id="UP000038009">
    <property type="component" value="Unassembled WGS sequence"/>
</dbReference>
<feature type="region of interest" description="Disordered" evidence="1">
    <location>
        <begin position="1"/>
        <end position="68"/>
    </location>
</feature>
<feature type="compositionally biased region" description="Low complexity" evidence="1">
    <location>
        <begin position="20"/>
        <end position="30"/>
    </location>
</feature>
<dbReference type="InterPro" id="IPR029063">
    <property type="entry name" value="SAM-dependent_MTases_sf"/>
</dbReference>
<comment type="caution">
    <text evidence="2">The sequence shown here is derived from an EMBL/GenBank/DDBJ whole genome shotgun (WGS) entry which is preliminary data.</text>
</comment>
<reference evidence="2 3" key="1">
    <citation type="journal article" date="2015" name="PLoS Pathog.">
        <title>Leptomonas seymouri: Adaptations to the Dixenous Life Cycle Analyzed by Genome Sequencing, Transcriptome Profiling and Co-infection with Leishmania donovani.</title>
        <authorList>
            <person name="Kraeva N."/>
            <person name="Butenko A."/>
            <person name="Hlavacova J."/>
            <person name="Kostygov A."/>
            <person name="Myskova J."/>
            <person name="Grybchuk D."/>
            <person name="Lestinova T."/>
            <person name="Votypka J."/>
            <person name="Volf P."/>
            <person name="Opperdoes F."/>
            <person name="Flegontov P."/>
            <person name="Lukes J."/>
            <person name="Yurchenko V."/>
        </authorList>
    </citation>
    <scope>NUCLEOTIDE SEQUENCE [LARGE SCALE GENOMIC DNA]</scope>
    <source>
        <strain evidence="2 3">ATCC 30220</strain>
    </source>
</reference>
<organism evidence="2 3">
    <name type="scientific">Leptomonas seymouri</name>
    <dbReference type="NCBI Taxonomy" id="5684"/>
    <lineage>
        <taxon>Eukaryota</taxon>
        <taxon>Discoba</taxon>
        <taxon>Euglenozoa</taxon>
        <taxon>Kinetoplastea</taxon>
        <taxon>Metakinetoplastina</taxon>
        <taxon>Trypanosomatida</taxon>
        <taxon>Trypanosomatidae</taxon>
        <taxon>Leishmaniinae</taxon>
        <taxon>Leptomonas</taxon>
    </lineage>
</organism>
<dbReference type="SUPFAM" id="SSF53335">
    <property type="entry name" value="S-adenosyl-L-methionine-dependent methyltransferases"/>
    <property type="match status" value="1"/>
</dbReference>
<evidence type="ECO:0000313" key="3">
    <source>
        <dbReference type="Proteomes" id="UP000038009"/>
    </source>
</evidence>
<evidence type="ECO:0000256" key="1">
    <source>
        <dbReference type="SAM" id="MobiDB-lite"/>
    </source>
</evidence>
<name>A0A0N1HYW2_LEPSE</name>
<evidence type="ECO:0008006" key="4">
    <source>
        <dbReference type="Google" id="ProtNLM"/>
    </source>
</evidence>
<proteinExistence type="predicted"/>
<dbReference type="EMBL" id="LJSK01000108">
    <property type="protein sequence ID" value="KPI86974.1"/>
    <property type="molecule type" value="Genomic_DNA"/>
</dbReference>
<keyword evidence="3" id="KW-1185">Reference proteome</keyword>
<feature type="compositionally biased region" description="Pro residues" evidence="1">
    <location>
        <begin position="9"/>
        <end position="19"/>
    </location>
</feature>
<dbReference type="OMA" id="VPPFKVG"/>
<dbReference type="OrthoDB" id="10267437at2759"/>
<gene>
    <name evidence="2" type="ORF">ABL78_3965</name>
</gene>
<evidence type="ECO:0000313" key="2">
    <source>
        <dbReference type="EMBL" id="KPI86974.1"/>
    </source>
</evidence>
<dbReference type="VEuPathDB" id="TriTrypDB:Lsey_0108_0180"/>
<feature type="compositionally biased region" description="Pro residues" evidence="1">
    <location>
        <begin position="54"/>
        <end position="64"/>
    </location>
</feature>
<feature type="region of interest" description="Disordered" evidence="1">
    <location>
        <begin position="88"/>
        <end position="110"/>
    </location>
</feature>
<dbReference type="AlphaFoldDB" id="A0A0N1HYW2"/>
<accession>A0A0N1HYW2</accession>